<dbReference type="EMBL" id="PDJC01000001">
    <property type="protein sequence ID" value="PFG15655.1"/>
    <property type="molecule type" value="Genomic_DNA"/>
</dbReference>
<dbReference type="InterPro" id="IPR005702">
    <property type="entry name" value="Wzc-like_C"/>
</dbReference>
<keyword evidence="6" id="KW-0812">Transmembrane</keyword>
<protein>
    <submittedName>
        <fullName evidence="8">Capsular exopolysaccharide synthesis family protein</fullName>
    </submittedName>
</protein>
<evidence type="ECO:0000256" key="5">
    <source>
        <dbReference type="ARBA" id="ARBA00023137"/>
    </source>
</evidence>
<dbReference type="AlphaFoldDB" id="A0A2A9CNJ0"/>
<dbReference type="PANTHER" id="PTHR32309:SF31">
    <property type="entry name" value="CAPSULAR EXOPOLYSACCHARIDE FAMILY"/>
    <property type="match status" value="1"/>
</dbReference>
<dbReference type="GO" id="GO:0005524">
    <property type="term" value="F:ATP binding"/>
    <property type="evidence" value="ECO:0007669"/>
    <property type="project" value="UniProtKB-KW"/>
</dbReference>
<keyword evidence="9" id="KW-1185">Reference proteome</keyword>
<evidence type="ECO:0000256" key="2">
    <source>
        <dbReference type="ARBA" id="ARBA00022741"/>
    </source>
</evidence>
<keyword evidence="1" id="KW-0808">Transferase</keyword>
<dbReference type="InterPro" id="IPR025669">
    <property type="entry name" value="AAA_dom"/>
</dbReference>
<sequence>MTYTHCGWTMKGVVLEIQEFLRILLRRWPWLIIPPLMFAVAVGAYSISQPKVYAAKASSYFSFQGGRSASDLNQGANYTLLQLASFASLATQPLVLDTVIRDLGLSTTSTDLAKQIQVTASTDTVILDIRVEAGTPEDAARIANEVNTVLGEKAKEISPESIDPNTGVRSPTITATVVSEALPPSDAAGPQTVRNTLIAFFTGVILGLLLAIARDKLDNRVLDADDLPEGLTTLGSVPATRRASEPAAWTTGDADAQLPVAFGRVHANLRFASVDTPIRSLLVTSAIPGEGKSTVSVGLALALAETGARTLLIDADLRRPKIGQYLDLEASVGLADVLVGTVAFADIVQEWGVRGLKVLPAGTTPPNPKLLLDSHAMSSFLDEVMAAYDVVVIDSPPLLAVVDPLTLTDKADAVLLVAGRGRLRKRQLRAAVDALSAAKANLVGVVMNRMPAPRDRGETYGY</sequence>
<evidence type="ECO:0000313" key="9">
    <source>
        <dbReference type="Proteomes" id="UP000226079"/>
    </source>
</evidence>
<dbReference type="GO" id="GO:0004713">
    <property type="term" value="F:protein tyrosine kinase activity"/>
    <property type="evidence" value="ECO:0007669"/>
    <property type="project" value="UniProtKB-KW"/>
</dbReference>
<evidence type="ECO:0000259" key="7">
    <source>
        <dbReference type="Pfam" id="PF13614"/>
    </source>
</evidence>
<evidence type="ECO:0000256" key="6">
    <source>
        <dbReference type="SAM" id="Phobius"/>
    </source>
</evidence>
<dbReference type="Proteomes" id="UP000226079">
    <property type="component" value="Unassembled WGS sequence"/>
</dbReference>
<dbReference type="CDD" id="cd05387">
    <property type="entry name" value="BY-kinase"/>
    <property type="match status" value="1"/>
</dbReference>
<reference evidence="8 9" key="1">
    <citation type="submission" date="2017-10" db="EMBL/GenBank/DDBJ databases">
        <title>Sequencing the genomes of 1000 actinobacteria strains.</title>
        <authorList>
            <person name="Klenk H.-P."/>
        </authorList>
    </citation>
    <scope>NUCLEOTIDE SEQUENCE [LARGE SCALE GENOMIC DNA]</scope>
    <source>
        <strain evidence="8 9">DSM 15597</strain>
    </source>
</reference>
<accession>A0A2A9CNJ0</accession>
<dbReference type="PANTHER" id="PTHR32309">
    <property type="entry name" value="TYROSINE-PROTEIN KINASE"/>
    <property type="match status" value="1"/>
</dbReference>
<proteinExistence type="predicted"/>
<evidence type="ECO:0000256" key="4">
    <source>
        <dbReference type="ARBA" id="ARBA00022840"/>
    </source>
</evidence>
<keyword evidence="6" id="KW-1133">Transmembrane helix</keyword>
<organism evidence="8 9">
    <name type="scientific">Propionicimonas paludicola</name>
    <dbReference type="NCBI Taxonomy" id="185243"/>
    <lineage>
        <taxon>Bacteria</taxon>
        <taxon>Bacillati</taxon>
        <taxon>Actinomycetota</taxon>
        <taxon>Actinomycetes</taxon>
        <taxon>Propionibacteriales</taxon>
        <taxon>Nocardioidaceae</taxon>
        <taxon>Propionicimonas</taxon>
    </lineage>
</organism>
<evidence type="ECO:0000313" key="8">
    <source>
        <dbReference type="EMBL" id="PFG15655.1"/>
    </source>
</evidence>
<dbReference type="Pfam" id="PF13614">
    <property type="entry name" value="AAA_31"/>
    <property type="match status" value="1"/>
</dbReference>
<gene>
    <name evidence="8" type="ORF">ATK74_0175</name>
</gene>
<feature type="transmembrane region" description="Helical" evidence="6">
    <location>
        <begin position="196"/>
        <end position="213"/>
    </location>
</feature>
<dbReference type="SUPFAM" id="SSF52540">
    <property type="entry name" value="P-loop containing nucleoside triphosphate hydrolases"/>
    <property type="match status" value="1"/>
</dbReference>
<dbReference type="RefSeq" id="WP_098459268.1">
    <property type="nucleotide sequence ID" value="NZ_PDJC01000001.1"/>
</dbReference>
<keyword evidence="4" id="KW-0067">ATP-binding</keyword>
<keyword evidence="3" id="KW-0418">Kinase</keyword>
<evidence type="ECO:0000256" key="1">
    <source>
        <dbReference type="ARBA" id="ARBA00022679"/>
    </source>
</evidence>
<dbReference type="InterPro" id="IPR050445">
    <property type="entry name" value="Bact_polysacc_biosynth/exp"/>
</dbReference>
<dbReference type="InterPro" id="IPR027417">
    <property type="entry name" value="P-loop_NTPase"/>
</dbReference>
<keyword evidence="2" id="KW-0547">Nucleotide-binding</keyword>
<name>A0A2A9CNJ0_9ACTN</name>
<comment type="caution">
    <text evidence="8">The sequence shown here is derived from an EMBL/GenBank/DDBJ whole genome shotgun (WGS) entry which is preliminary data.</text>
</comment>
<dbReference type="Gene3D" id="3.40.50.300">
    <property type="entry name" value="P-loop containing nucleotide triphosphate hydrolases"/>
    <property type="match status" value="1"/>
</dbReference>
<feature type="domain" description="AAA" evidence="7">
    <location>
        <begin position="289"/>
        <end position="416"/>
    </location>
</feature>
<keyword evidence="5" id="KW-0829">Tyrosine-protein kinase</keyword>
<dbReference type="NCBIfam" id="TIGR01007">
    <property type="entry name" value="eps_fam"/>
    <property type="match status" value="1"/>
</dbReference>
<keyword evidence="6" id="KW-0472">Membrane</keyword>
<evidence type="ECO:0000256" key="3">
    <source>
        <dbReference type="ARBA" id="ARBA00022777"/>
    </source>
</evidence>
<feature type="transmembrane region" description="Helical" evidence="6">
    <location>
        <begin position="28"/>
        <end position="47"/>
    </location>
</feature>
<dbReference type="OrthoDB" id="9812433at2"/>